<name>A0ABU8EB52_9ACTN</name>
<dbReference type="RefSeq" id="WP_225235689.1">
    <property type="nucleotide sequence ID" value="NZ_JBAPLV010000030.1"/>
</dbReference>
<reference evidence="2 3" key="1">
    <citation type="submission" date="2024-03" db="EMBL/GenBank/DDBJ databases">
        <title>Draft genome sequence of Klenkia terrae.</title>
        <authorList>
            <person name="Duangmal K."/>
            <person name="Chantavorakit T."/>
        </authorList>
    </citation>
    <scope>NUCLEOTIDE SEQUENCE [LARGE SCALE GENOMIC DNA]</scope>
    <source>
        <strain evidence="2 3">JCM 17786</strain>
    </source>
</reference>
<evidence type="ECO:0000313" key="3">
    <source>
        <dbReference type="Proteomes" id="UP001373496"/>
    </source>
</evidence>
<keyword evidence="1" id="KW-1133">Transmembrane helix</keyword>
<accession>A0ABU8EB52</accession>
<keyword evidence="1" id="KW-0812">Transmembrane</keyword>
<evidence type="ECO:0000313" key="2">
    <source>
        <dbReference type="EMBL" id="MEI4280864.1"/>
    </source>
</evidence>
<organism evidence="2 3">
    <name type="scientific">Klenkia terrae</name>
    <dbReference type="NCBI Taxonomy" id="1052259"/>
    <lineage>
        <taxon>Bacteria</taxon>
        <taxon>Bacillati</taxon>
        <taxon>Actinomycetota</taxon>
        <taxon>Actinomycetes</taxon>
        <taxon>Geodermatophilales</taxon>
        <taxon>Geodermatophilaceae</taxon>
        <taxon>Klenkia</taxon>
    </lineage>
</organism>
<protein>
    <recommendedName>
        <fullName evidence="4">SHOCT domain-containing protein</fullName>
    </recommendedName>
</protein>
<keyword evidence="3" id="KW-1185">Reference proteome</keyword>
<comment type="caution">
    <text evidence="2">The sequence shown here is derived from an EMBL/GenBank/DDBJ whole genome shotgun (WGS) entry which is preliminary data.</text>
</comment>
<evidence type="ECO:0000256" key="1">
    <source>
        <dbReference type="SAM" id="Phobius"/>
    </source>
</evidence>
<dbReference type="Proteomes" id="UP001373496">
    <property type="component" value="Unassembled WGS sequence"/>
</dbReference>
<dbReference type="EMBL" id="JBAPLV010000030">
    <property type="protein sequence ID" value="MEI4280864.1"/>
    <property type="molecule type" value="Genomic_DNA"/>
</dbReference>
<sequence>MTGGTGVPTLLLALLVVLVVTTIVVVGVRSGRAAGGPPPTTPRRGAARELLDGQLARGVVDEDEYQRRLDALADSR</sequence>
<proteinExistence type="predicted"/>
<keyword evidence="1" id="KW-0472">Membrane</keyword>
<gene>
    <name evidence="2" type="ORF">UXQ13_20480</name>
</gene>
<evidence type="ECO:0008006" key="4">
    <source>
        <dbReference type="Google" id="ProtNLM"/>
    </source>
</evidence>
<feature type="transmembrane region" description="Helical" evidence="1">
    <location>
        <begin position="6"/>
        <end position="28"/>
    </location>
</feature>